<dbReference type="RefSeq" id="WP_131839318.1">
    <property type="nucleotide sequence ID" value="NZ_SLWB01000007.1"/>
</dbReference>
<feature type="transmembrane region" description="Helical" evidence="6">
    <location>
        <begin position="410"/>
        <end position="430"/>
    </location>
</feature>
<dbReference type="Pfam" id="PF00209">
    <property type="entry name" value="SNF"/>
    <property type="match status" value="2"/>
</dbReference>
<accession>A0A4R2EHX8</accession>
<dbReference type="GO" id="GO:0016020">
    <property type="term" value="C:membrane"/>
    <property type="evidence" value="ECO:0007669"/>
    <property type="project" value="UniProtKB-SubCell"/>
</dbReference>
<keyword evidence="3 6" id="KW-0812">Transmembrane</keyword>
<evidence type="ECO:0000313" key="7">
    <source>
        <dbReference type="EMBL" id="TCN67687.1"/>
    </source>
</evidence>
<evidence type="ECO:0000256" key="6">
    <source>
        <dbReference type="SAM" id="Phobius"/>
    </source>
</evidence>
<feature type="transmembrane region" description="Helical" evidence="6">
    <location>
        <begin position="96"/>
        <end position="118"/>
    </location>
</feature>
<dbReference type="InterPro" id="IPR000175">
    <property type="entry name" value="Na/ntran_symport"/>
</dbReference>
<comment type="caution">
    <text evidence="7">The sequence shown here is derived from an EMBL/GenBank/DDBJ whole genome shotgun (WGS) entry which is preliminary data.</text>
</comment>
<evidence type="ECO:0000256" key="2">
    <source>
        <dbReference type="ARBA" id="ARBA00022448"/>
    </source>
</evidence>
<reference evidence="7 8" key="1">
    <citation type="submission" date="2019-03" db="EMBL/GenBank/DDBJ databases">
        <title>Genomic Encyclopedia of Archaeal and Bacterial Type Strains, Phase II (KMG-II): from individual species to whole genera.</title>
        <authorList>
            <person name="Goeker M."/>
        </authorList>
    </citation>
    <scope>NUCLEOTIDE SEQUENCE [LARGE SCALE GENOMIC DNA]</scope>
    <source>
        <strain evidence="7 8">RL-C</strain>
    </source>
</reference>
<evidence type="ECO:0000256" key="4">
    <source>
        <dbReference type="ARBA" id="ARBA00022989"/>
    </source>
</evidence>
<evidence type="ECO:0000256" key="5">
    <source>
        <dbReference type="ARBA" id="ARBA00023136"/>
    </source>
</evidence>
<dbReference type="InterPro" id="IPR037272">
    <property type="entry name" value="SNS_sf"/>
</dbReference>
<feature type="transmembrane region" description="Helical" evidence="6">
    <location>
        <begin position="242"/>
        <end position="267"/>
    </location>
</feature>
<dbReference type="PRINTS" id="PR00176">
    <property type="entry name" value="NANEUSMPORT"/>
</dbReference>
<feature type="transmembrane region" description="Helical" evidence="6">
    <location>
        <begin position="344"/>
        <end position="368"/>
    </location>
</feature>
<organism evidence="7 8">
    <name type="scientific">Acetobacteroides hydrogenigenes</name>
    <dbReference type="NCBI Taxonomy" id="979970"/>
    <lineage>
        <taxon>Bacteria</taxon>
        <taxon>Pseudomonadati</taxon>
        <taxon>Bacteroidota</taxon>
        <taxon>Bacteroidia</taxon>
        <taxon>Bacteroidales</taxon>
        <taxon>Rikenellaceae</taxon>
        <taxon>Acetobacteroides</taxon>
    </lineage>
</organism>
<dbReference type="NCBIfam" id="NF037979">
    <property type="entry name" value="Na_transp"/>
    <property type="match status" value="1"/>
</dbReference>
<proteinExistence type="predicted"/>
<dbReference type="SUPFAM" id="SSF161070">
    <property type="entry name" value="SNF-like"/>
    <property type="match status" value="1"/>
</dbReference>
<feature type="transmembrane region" description="Helical" evidence="6">
    <location>
        <begin position="46"/>
        <end position="68"/>
    </location>
</feature>
<dbReference type="AlphaFoldDB" id="A0A4R2EHX8"/>
<feature type="transmembrane region" description="Helical" evidence="6">
    <location>
        <begin position="287"/>
        <end position="307"/>
    </location>
</feature>
<dbReference type="OrthoDB" id="9762833at2"/>
<dbReference type="EMBL" id="SLWB01000007">
    <property type="protein sequence ID" value="TCN67687.1"/>
    <property type="molecule type" value="Genomic_DNA"/>
</dbReference>
<dbReference type="PROSITE" id="PS50267">
    <property type="entry name" value="NA_NEUROTRAN_SYMP_3"/>
    <property type="match status" value="1"/>
</dbReference>
<protein>
    <submittedName>
        <fullName evidence="7">SNF family Na+-dependent transporter</fullName>
    </submittedName>
</protein>
<comment type="subcellular location">
    <subcellularLocation>
        <location evidence="1">Membrane</location>
        <topology evidence="1">Multi-pass membrane protein</topology>
    </subcellularLocation>
</comment>
<sequence>MSETTTQSIASEQSWGSRIGLVLAMAGNAVGFGNFLRFPVQAIENGGGAFIIPYLVCLVLLGLPLLLIEWSTGRFGGKFSYHSSPFIMFKVGQKPIWAYVGVFGIFSNLVILSFYTYMESWTLAYIYHSLNGSFSSMNQEGVANFFMSYLEVSTTSTGIPFESIVFFLLCLGLNIWILSRGIQKGVELAAKIGMPILVLFGIILAYKAISLKAGVAGAVYDGIEGLNFLWTPQYDTIWNPKVWLAAAGQIFFTLSVGMGAIMAYASFVKPKEDIAGGAMAAGFMNEFVEVVLGGSILIPIAIGYFGVDKILEITRSGSLGLAFQTLPFLFSKWGPVLSVLGGTLFFGLLFFAGITSTLAMGTSIINFLRDEFKYNQHKAAIILGILILVLGLPSIFYFKEGVFGEYDYWGGTIALVVFAMFESILFAWGFGLKRGWAEITEGADVNLPRIFIPIIKYVTPLMLIVIFVAATIRPVNDDWSLKNIGNWNFHNESIIGKIAHKGIGPNNRYFSDTYYAESPGVVVGITPNNGVKALTVKGENGTVNYEMKQGYTPAAKVGDKVEVGSPIFHGKIINSVFYIDMSRVLLLLIFVGSTAIVFVAYRRRIKENRLL</sequence>
<dbReference type="PANTHER" id="PTHR42948">
    <property type="entry name" value="TRANSPORTER"/>
    <property type="match status" value="1"/>
</dbReference>
<feature type="transmembrane region" description="Helical" evidence="6">
    <location>
        <begin position="157"/>
        <end position="176"/>
    </location>
</feature>
<evidence type="ECO:0000313" key="8">
    <source>
        <dbReference type="Proteomes" id="UP000294830"/>
    </source>
</evidence>
<keyword evidence="2" id="KW-0813">Transport</keyword>
<feature type="transmembrane region" description="Helical" evidence="6">
    <location>
        <begin position="380"/>
        <end position="398"/>
    </location>
</feature>
<keyword evidence="4 6" id="KW-1133">Transmembrane helix</keyword>
<dbReference type="PANTHER" id="PTHR42948:SF1">
    <property type="entry name" value="TRANSPORTER"/>
    <property type="match status" value="1"/>
</dbReference>
<gene>
    <name evidence="7" type="ORF">CLV25_107146</name>
</gene>
<keyword evidence="5 6" id="KW-0472">Membrane</keyword>
<name>A0A4R2EHX8_9BACT</name>
<evidence type="ECO:0000256" key="3">
    <source>
        <dbReference type="ARBA" id="ARBA00022692"/>
    </source>
</evidence>
<feature type="transmembrane region" description="Helical" evidence="6">
    <location>
        <begin position="450"/>
        <end position="472"/>
    </location>
</feature>
<keyword evidence="8" id="KW-1185">Reference proteome</keyword>
<evidence type="ECO:0000256" key="1">
    <source>
        <dbReference type="ARBA" id="ARBA00004141"/>
    </source>
</evidence>
<feature type="transmembrane region" description="Helical" evidence="6">
    <location>
        <begin position="21"/>
        <end position="40"/>
    </location>
</feature>
<dbReference type="Proteomes" id="UP000294830">
    <property type="component" value="Unassembled WGS sequence"/>
</dbReference>
<feature type="transmembrane region" description="Helical" evidence="6">
    <location>
        <begin position="584"/>
        <end position="601"/>
    </location>
</feature>